<comment type="caution">
    <text evidence="1">The sequence shown here is derived from an EMBL/GenBank/DDBJ whole genome shotgun (WGS) entry which is preliminary data.</text>
</comment>
<dbReference type="GeneID" id="81365625"/>
<reference evidence="1" key="2">
    <citation type="journal article" date="2023" name="IMA Fungus">
        <title>Comparative genomic study of the Penicillium genus elucidates a diverse pangenome and 15 lateral gene transfer events.</title>
        <authorList>
            <person name="Petersen C."/>
            <person name="Sorensen T."/>
            <person name="Nielsen M.R."/>
            <person name="Sondergaard T.E."/>
            <person name="Sorensen J.L."/>
            <person name="Fitzpatrick D.A."/>
            <person name="Frisvad J.C."/>
            <person name="Nielsen K.L."/>
        </authorList>
    </citation>
    <scope>NUCLEOTIDE SEQUENCE</scope>
    <source>
        <strain evidence="1">IBT 29677</strain>
    </source>
</reference>
<name>A0A9W9W814_9EURO</name>
<dbReference type="Proteomes" id="UP001147747">
    <property type="component" value="Unassembled WGS sequence"/>
</dbReference>
<accession>A0A9W9W814</accession>
<organism evidence="1 2">
    <name type="scientific">Penicillium cosmopolitanum</name>
    <dbReference type="NCBI Taxonomy" id="1131564"/>
    <lineage>
        <taxon>Eukaryota</taxon>
        <taxon>Fungi</taxon>
        <taxon>Dikarya</taxon>
        <taxon>Ascomycota</taxon>
        <taxon>Pezizomycotina</taxon>
        <taxon>Eurotiomycetes</taxon>
        <taxon>Eurotiomycetidae</taxon>
        <taxon>Eurotiales</taxon>
        <taxon>Aspergillaceae</taxon>
        <taxon>Penicillium</taxon>
    </lineage>
</organism>
<proteinExistence type="predicted"/>
<reference evidence="1" key="1">
    <citation type="submission" date="2022-12" db="EMBL/GenBank/DDBJ databases">
        <authorList>
            <person name="Petersen C."/>
        </authorList>
    </citation>
    <scope>NUCLEOTIDE SEQUENCE</scope>
    <source>
        <strain evidence="1">IBT 29677</strain>
    </source>
</reference>
<gene>
    <name evidence="1" type="ORF">N7509_002008</name>
</gene>
<evidence type="ECO:0000313" key="1">
    <source>
        <dbReference type="EMBL" id="KAJ5408125.1"/>
    </source>
</evidence>
<protein>
    <submittedName>
        <fullName evidence="1">Uncharacterized protein</fullName>
    </submittedName>
</protein>
<keyword evidence="2" id="KW-1185">Reference proteome</keyword>
<dbReference type="RefSeq" id="XP_056492440.1">
    <property type="nucleotide sequence ID" value="XM_056626645.1"/>
</dbReference>
<evidence type="ECO:0000313" key="2">
    <source>
        <dbReference type="Proteomes" id="UP001147747"/>
    </source>
</evidence>
<dbReference type="EMBL" id="JAPZBU010000004">
    <property type="protein sequence ID" value="KAJ5408125.1"/>
    <property type="molecule type" value="Genomic_DNA"/>
</dbReference>
<dbReference type="AlphaFoldDB" id="A0A9W9W814"/>
<sequence length="154" mass="16768">MTNKLDCRVTIVRIRRAHSLLIITTGQTEIVTLDGLTVAFIFAVLEISTINIKIWRTVSKSVIRPNSRQITDVRIGIFTAGYCITRVSAFTAAAEADAAEADDTEALDALASEALTLDRDADAADSTEAVYAVYIEVIWVMDSIEVTQDLACPT</sequence>